<evidence type="ECO:0000256" key="6">
    <source>
        <dbReference type="ARBA" id="ARBA00023186"/>
    </source>
</evidence>
<dbReference type="NCBIfam" id="NF010738">
    <property type="entry name" value="PRK14140.1"/>
    <property type="match status" value="1"/>
</dbReference>
<evidence type="ECO:0000256" key="8">
    <source>
        <dbReference type="ARBA" id="ARBA00072274"/>
    </source>
</evidence>
<protein>
    <recommendedName>
        <fullName evidence="8 10">Protein GrpE</fullName>
    </recommendedName>
    <alternativeName>
        <fullName evidence="9 10">HSP-70 cofactor</fullName>
    </alternativeName>
</protein>
<dbReference type="SUPFAM" id="SSF58014">
    <property type="entry name" value="Coiled-coil domain of nucleotide exchange factor GrpE"/>
    <property type="match status" value="1"/>
</dbReference>
<evidence type="ECO:0000256" key="5">
    <source>
        <dbReference type="ARBA" id="ARBA00023016"/>
    </source>
</evidence>
<sequence>MAKDKELYDKNEEVKNNETNLEETLEKAEETVEETVKESVKEDSTACDKSDNDNLDKEVHRLKAELDEKSKQCEEYVNMFQRVAAEFDNYKKRTAKEKSEIYDSALIDVVKAFLPVIDNIERAVDALNKGADSNTLEEGINLIYKQFKEVLGKLEVTEIEGVGSTFDPNKHNAVMHVEDESYGENIIVEELQKGYRCKDKIIRYSMVKVAN</sequence>
<dbReference type="Pfam" id="PF01025">
    <property type="entry name" value="GrpE"/>
    <property type="match status" value="1"/>
</dbReference>
<dbReference type="GO" id="GO:0051087">
    <property type="term" value="F:protein-folding chaperone binding"/>
    <property type="evidence" value="ECO:0007669"/>
    <property type="project" value="InterPro"/>
</dbReference>
<evidence type="ECO:0000256" key="2">
    <source>
        <dbReference type="ARBA" id="ARBA00009054"/>
    </source>
</evidence>
<reference evidence="14 16" key="1">
    <citation type="submission" date="2017-12" db="EMBL/GenBank/DDBJ databases">
        <title>Complete genome sequence of Herbivorax saccincola GGR1, a novel Cellulosome-producing hydrolytic bacterium in a thermophilic biogas plant, established by Illumina and Nanopore MinION sequencing.</title>
        <authorList>
            <person name="Pechtl A."/>
            <person name="Ruckert C."/>
            <person name="Koeck D.E."/>
            <person name="Maus I."/>
            <person name="Winkler A."/>
            <person name="Kalinowski J."/>
            <person name="Puhler A."/>
            <person name="Schwarz W.W."/>
            <person name="Zverlov V.V."/>
            <person name="Schluter A."/>
            <person name="Liebl W."/>
        </authorList>
    </citation>
    <scope>NUCLEOTIDE SEQUENCE [LARGE SCALE GENOMIC DNA]</scope>
    <source>
        <strain evidence="14">GGR1</strain>
        <strain evidence="16">SR1</strain>
    </source>
</reference>
<keyword evidence="4 10" id="KW-0963">Cytoplasm</keyword>
<dbReference type="HAMAP" id="MF_01151">
    <property type="entry name" value="GrpE"/>
    <property type="match status" value="1"/>
</dbReference>
<feature type="region of interest" description="Disordered" evidence="13">
    <location>
        <begin position="1"/>
        <end position="54"/>
    </location>
</feature>
<dbReference type="FunFam" id="2.30.22.10:FF:000001">
    <property type="entry name" value="Protein GrpE"/>
    <property type="match status" value="1"/>
</dbReference>
<dbReference type="SUPFAM" id="SSF51064">
    <property type="entry name" value="Head domain of nucleotide exchange factor GrpE"/>
    <property type="match status" value="1"/>
</dbReference>
<dbReference type="CDD" id="cd00446">
    <property type="entry name" value="GrpE"/>
    <property type="match status" value="1"/>
</dbReference>
<dbReference type="GO" id="GO:0051082">
    <property type="term" value="F:unfolded protein binding"/>
    <property type="evidence" value="ECO:0007669"/>
    <property type="project" value="TreeGrafter"/>
</dbReference>
<dbReference type="KEGG" id="hsc:HVS_11265"/>
<evidence type="ECO:0000256" key="11">
    <source>
        <dbReference type="RuleBase" id="RU000639"/>
    </source>
</evidence>
<dbReference type="GO" id="GO:0042803">
    <property type="term" value="F:protein homodimerization activity"/>
    <property type="evidence" value="ECO:0007669"/>
    <property type="project" value="InterPro"/>
</dbReference>
<reference evidence="15 17" key="2">
    <citation type="journal article" date="2018" name="Syst. Appl. Microbiol.">
        <title>Characterization and high-quality draft genome sequence of Herbivorax saccincola A7, an anaerobic, alkaliphilic, thermophilic, cellulolytic, and xylanolytic bacterium.</title>
        <authorList>
            <person name="Aikawa S."/>
            <person name="Baramee S."/>
            <person name="Sermsathanaswadi J."/>
            <person name="Thianheng P."/>
            <person name="Tachaapaikoon C."/>
            <person name="Shikata A."/>
            <person name="Waeonukul R."/>
            <person name="Pason P."/>
            <person name="Ratanakhanokchai K."/>
            <person name="Kosugi A."/>
        </authorList>
    </citation>
    <scope>NUCLEOTIDE SEQUENCE [LARGE SCALE GENOMIC DNA]</scope>
    <source>
        <strain evidence="15 17">A7</strain>
    </source>
</reference>
<evidence type="ECO:0000256" key="12">
    <source>
        <dbReference type="RuleBase" id="RU004478"/>
    </source>
</evidence>
<evidence type="ECO:0000256" key="3">
    <source>
        <dbReference type="ARBA" id="ARBA00011738"/>
    </source>
</evidence>
<dbReference type="GO" id="GO:0000774">
    <property type="term" value="F:adenyl-nucleotide exchange factor activity"/>
    <property type="evidence" value="ECO:0007669"/>
    <property type="project" value="InterPro"/>
</dbReference>
<dbReference type="Proteomes" id="UP000239720">
    <property type="component" value="Unassembled WGS sequence"/>
</dbReference>
<keyword evidence="5 10" id="KW-0346">Stress response</keyword>
<dbReference type="GO" id="GO:0005737">
    <property type="term" value="C:cytoplasm"/>
    <property type="evidence" value="ECO:0007669"/>
    <property type="project" value="UniProtKB-SubCell"/>
</dbReference>
<organism evidence="14 16">
    <name type="scientific">Acetivibrio saccincola</name>
    <dbReference type="NCBI Taxonomy" id="1677857"/>
    <lineage>
        <taxon>Bacteria</taxon>
        <taxon>Bacillati</taxon>
        <taxon>Bacillota</taxon>
        <taxon>Clostridia</taxon>
        <taxon>Eubacteriales</taxon>
        <taxon>Oscillospiraceae</taxon>
        <taxon>Acetivibrio</taxon>
    </lineage>
</organism>
<name>A0A2K9E324_9FIRM</name>
<evidence type="ECO:0000256" key="9">
    <source>
        <dbReference type="ARBA" id="ARBA00076414"/>
    </source>
</evidence>
<dbReference type="PANTHER" id="PTHR21237">
    <property type="entry name" value="GRPE PROTEIN"/>
    <property type="match status" value="1"/>
</dbReference>
<dbReference type="EMBL" id="CP025197">
    <property type="protein sequence ID" value="AUG58147.1"/>
    <property type="molecule type" value="Genomic_DNA"/>
</dbReference>
<comment type="subunit">
    <text evidence="3 10">Homodimer.</text>
</comment>
<dbReference type="RefSeq" id="WP_101302347.1">
    <property type="nucleotide sequence ID" value="NZ_CP025197.1"/>
</dbReference>
<evidence type="ECO:0000313" key="14">
    <source>
        <dbReference type="EMBL" id="AUG58147.1"/>
    </source>
</evidence>
<dbReference type="GO" id="GO:0006457">
    <property type="term" value="P:protein folding"/>
    <property type="evidence" value="ECO:0007669"/>
    <property type="project" value="InterPro"/>
</dbReference>
<dbReference type="OrthoDB" id="9812586at2"/>
<evidence type="ECO:0000256" key="13">
    <source>
        <dbReference type="SAM" id="MobiDB-lite"/>
    </source>
</evidence>
<accession>A0A2K9E324</accession>
<feature type="compositionally biased region" description="Basic and acidic residues" evidence="13">
    <location>
        <begin position="24"/>
        <end position="54"/>
    </location>
</feature>
<dbReference type="Gene3D" id="2.30.22.10">
    <property type="entry name" value="Head domain of nucleotide exchange factor GrpE"/>
    <property type="match status" value="1"/>
</dbReference>
<comment type="subcellular location">
    <subcellularLocation>
        <location evidence="1 10">Cytoplasm</location>
    </subcellularLocation>
</comment>
<proteinExistence type="inferred from homology"/>
<evidence type="ECO:0000256" key="7">
    <source>
        <dbReference type="ARBA" id="ARBA00053401"/>
    </source>
</evidence>
<comment type="similarity">
    <text evidence="2 10 12">Belongs to the GrpE family.</text>
</comment>
<keyword evidence="16" id="KW-1185">Reference proteome</keyword>
<dbReference type="PANTHER" id="PTHR21237:SF23">
    <property type="entry name" value="GRPE PROTEIN HOMOLOG, MITOCHONDRIAL"/>
    <property type="match status" value="1"/>
</dbReference>
<keyword evidence="6 10" id="KW-0143">Chaperone</keyword>
<dbReference type="Gene3D" id="3.90.20.20">
    <property type="match status" value="1"/>
</dbReference>
<dbReference type="InterPro" id="IPR009012">
    <property type="entry name" value="GrpE_head"/>
</dbReference>
<dbReference type="PRINTS" id="PR00773">
    <property type="entry name" value="GRPEPROTEIN"/>
</dbReference>
<dbReference type="InterPro" id="IPR013805">
    <property type="entry name" value="GrpE_CC"/>
</dbReference>
<evidence type="ECO:0000313" key="17">
    <source>
        <dbReference type="Proteomes" id="UP000239720"/>
    </source>
</evidence>
<evidence type="ECO:0000313" key="16">
    <source>
        <dbReference type="Proteomes" id="UP000233534"/>
    </source>
</evidence>
<dbReference type="EMBL" id="NEMB01000003">
    <property type="protein sequence ID" value="PQQ68028.1"/>
    <property type="molecule type" value="Genomic_DNA"/>
</dbReference>
<gene>
    <name evidence="10" type="primary">grpE</name>
    <name evidence="15" type="ORF">B9R14_15480</name>
    <name evidence="14" type="ORF">HVS_11265</name>
</gene>
<evidence type="ECO:0000256" key="10">
    <source>
        <dbReference type="HAMAP-Rule" id="MF_01151"/>
    </source>
</evidence>
<dbReference type="AlphaFoldDB" id="A0A2K9E324"/>
<dbReference type="Proteomes" id="UP000233534">
    <property type="component" value="Chromosome"/>
</dbReference>
<dbReference type="PROSITE" id="PS01071">
    <property type="entry name" value="GRPE"/>
    <property type="match status" value="1"/>
</dbReference>
<comment type="function">
    <text evidence="7 10 11">Participates actively in the response to hyperosmotic and heat shock by preventing the aggregation of stress-denatured proteins, in association with DnaK and GrpE. It is the nucleotide exchange factor for DnaK and may function as a thermosensor. Unfolded proteins bind initially to DnaJ; upon interaction with the DnaJ-bound protein, DnaK hydrolyzes its bound ATP, resulting in the formation of a stable complex. GrpE releases ADP from DnaK; ATP binding to DnaK triggers the release of the substrate protein, thus completing the reaction cycle. Several rounds of ATP-dependent interactions between DnaJ, DnaK and GrpE are required for fully efficient folding.</text>
</comment>
<evidence type="ECO:0000256" key="4">
    <source>
        <dbReference type="ARBA" id="ARBA00022490"/>
    </source>
</evidence>
<evidence type="ECO:0000256" key="1">
    <source>
        <dbReference type="ARBA" id="ARBA00004496"/>
    </source>
</evidence>
<dbReference type="InterPro" id="IPR000740">
    <property type="entry name" value="GrpE"/>
</dbReference>
<evidence type="ECO:0000313" key="15">
    <source>
        <dbReference type="EMBL" id="PQQ68028.1"/>
    </source>
</evidence>
<feature type="compositionally biased region" description="Basic and acidic residues" evidence="13">
    <location>
        <begin position="1"/>
        <end position="16"/>
    </location>
</feature>